<evidence type="ECO:0000313" key="2">
    <source>
        <dbReference type="Proteomes" id="UP000249522"/>
    </source>
</evidence>
<dbReference type="Proteomes" id="UP000249522">
    <property type="component" value="Unassembled WGS sequence"/>
</dbReference>
<gene>
    <name evidence="1" type="ORF">DNH61_04760</name>
</gene>
<dbReference type="RefSeq" id="WP_111145534.1">
    <property type="nucleotide sequence ID" value="NZ_QKRB01000032.1"/>
</dbReference>
<dbReference type="EMBL" id="QKRB01000032">
    <property type="protein sequence ID" value="PZD97037.1"/>
    <property type="molecule type" value="Genomic_DNA"/>
</dbReference>
<dbReference type="OrthoDB" id="2677664at2"/>
<proteinExistence type="predicted"/>
<protein>
    <submittedName>
        <fullName evidence="1">Uncharacterized protein</fullName>
    </submittedName>
</protein>
<reference evidence="1 2" key="1">
    <citation type="submission" date="2018-06" db="EMBL/GenBank/DDBJ databases">
        <title>Paenibacillus imtechensis sp. nov.</title>
        <authorList>
            <person name="Pinnaka A.K."/>
            <person name="Singh H."/>
            <person name="Kaur M."/>
        </authorList>
    </citation>
    <scope>NUCLEOTIDE SEQUENCE [LARGE SCALE GENOMIC DNA]</scope>
    <source>
        <strain evidence="1 2">SMB1</strain>
    </source>
</reference>
<sequence>MTDQVRQVPFGYEPPVESRKGTLIYYDTFDTVFEEELDQARLAAERRSFAKLVLYPLHEQTVKRMFGEPVKPYYKREDRLHDWRKHSGGELVSVEGWEGKRKKYTPIDAALRHLAEHYPAPYFLLLQPRTANLFASYDVFPEWITKLRLLLTKEPDELHPRLEQYRSRWDTLDHTSS</sequence>
<accession>A0A2W1LZX5</accession>
<evidence type="ECO:0000313" key="1">
    <source>
        <dbReference type="EMBL" id="PZD97037.1"/>
    </source>
</evidence>
<dbReference type="AlphaFoldDB" id="A0A2W1LZX5"/>
<comment type="caution">
    <text evidence="1">The sequence shown here is derived from an EMBL/GenBank/DDBJ whole genome shotgun (WGS) entry which is preliminary data.</text>
</comment>
<name>A0A2W1LZX5_9BACL</name>
<organism evidence="1 2">
    <name type="scientific">Paenibacillus sambharensis</name>
    <dbReference type="NCBI Taxonomy" id="1803190"/>
    <lineage>
        <taxon>Bacteria</taxon>
        <taxon>Bacillati</taxon>
        <taxon>Bacillota</taxon>
        <taxon>Bacilli</taxon>
        <taxon>Bacillales</taxon>
        <taxon>Paenibacillaceae</taxon>
        <taxon>Paenibacillus</taxon>
    </lineage>
</organism>
<keyword evidence="2" id="KW-1185">Reference proteome</keyword>